<dbReference type="Gene3D" id="3.40.50.300">
    <property type="entry name" value="P-loop containing nucleotide triphosphate hydrolases"/>
    <property type="match status" value="1"/>
</dbReference>
<reference evidence="7 8" key="1">
    <citation type="submission" date="2017-03" db="EMBL/GenBank/DDBJ databases">
        <title>Genomes of endolithic fungi from Antarctica.</title>
        <authorList>
            <person name="Coleine C."/>
            <person name="Masonjones S."/>
            <person name="Stajich J.E."/>
        </authorList>
    </citation>
    <scope>NUCLEOTIDE SEQUENCE [LARGE SCALE GENOMIC DNA]</scope>
    <source>
        <strain evidence="7 8">CCFEE 5184</strain>
    </source>
</reference>
<keyword evidence="8" id="KW-1185">Reference proteome</keyword>
<dbReference type="OrthoDB" id="1470711at2759"/>
<dbReference type="EMBL" id="NAJQ01000184">
    <property type="protein sequence ID" value="TKA75742.1"/>
    <property type="molecule type" value="Genomic_DNA"/>
</dbReference>
<feature type="region of interest" description="Disordered" evidence="5">
    <location>
        <begin position="522"/>
        <end position="707"/>
    </location>
</feature>
<proteinExistence type="predicted"/>
<dbReference type="InterPro" id="IPR027417">
    <property type="entry name" value="P-loop_NTPase"/>
</dbReference>
<keyword evidence="3" id="KW-0347">Helicase</keyword>
<comment type="caution">
    <text evidence="7">The sequence shown here is derived from an EMBL/GenBank/DDBJ whole genome shotgun (WGS) entry which is preliminary data.</text>
</comment>
<dbReference type="PANTHER" id="PTHR11070">
    <property type="entry name" value="UVRD / RECB / PCRA DNA HELICASE FAMILY MEMBER"/>
    <property type="match status" value="1"/>
</dbReference>
<dbReference type="CDD" id="cd18807">
    <property type="entry name" value="SF1_C_UvrD"/>
    <property type="match status" value="1"/>
</dbReference>
<gene>
    <name evidence="7" type="ORF">B0A55_05906</name>
</gene>
<evidence type="ECO:0000259" key="6">
    <source>
        <dbReference type="PROSITE" id="PS51217"/>
    </source>
</evidence>
<sequence>ENYRSSGAILHAAQHIIEQDESRPPKKLQATHTFGQRPVLRKLPSAAAEADWLVAEVKRIQALSGDLLQPNDFAVLLRSAALSRAIESALCREGVPYRMIGGMRFYDRAEVKLLVDYLRVIDAPGNNEAVERIINMPPRRVGEGTVKGLHEEARSKGVSLWRLVLDIVQGRCRPTTKVTSATQTGLGKFVDVILSAQKNLAGGQAEGASLVNLLQHLITKLAYQDHLKRKYPDEYEARWTNVEELVIQTTEASDPQQLSAMLEDGTLPTIEGLERRTETVAEDALSLFLANVTLATAGAEKAEQDGEKAQQLTISTIHGAKGLEWPVVFIPACYDGSIPHSRADDNDEERRLLYVGMTRAQALLYLSSPMRNSQREEASMSTFLAQPGVAAFFEEHGPSIATADVQGLAKTLRRACPIDIAIADSKKTLERDEDNYWPLTGEEPPEERARWNRSKPNDATWSFGNTRPASVFTTASVTMQRQQEFSSASATTKAGFISAKAQYDEILEQQKLKKVDERAAQAKALSDEKPKGRKRQIEGQGTIASFFQRPPRLPGDSSTLVSESLPAYDRQEDQPFVKRAKRPLQELRNVNSAPSEQSVSRPHTHKLPSAPLLRPPPSSATMLPAGTGNAYAFLSSSPPKPEVEEAYPETSDTIPTSDAVHDETHSMTRARPATTFHTTSMQSIAPPRKTLGMRRSLQGWNARGGKR</sequence>
<feature type="region of interest" description="Disordered" evidence="5">
    <location>
        <begin position="435"/>
        <end position="466"/>
    </location>
</feature>
<evidence type="ECO:0000313" key="7">
    <source>
        <dbReference type="EMBL" id="TKA75742.1"/>
    </source>
</evidence>
<dbReference type="GO" id="GO:0005524">
    <property type="term" value="F:ATP binding"/>
    <property type="evidence" value="ECO:0007669"/>
    <property type="project" value="UniProtKB-KW"/>
</dbReference>
<evidence type="ECO:0000256" key="4">
    <source>
        <dbReference type="ARBA" id="ARBA00022840"/>
    </source>
</evidence>
<dbReference type="InterPro" id="IPR014017">
    <property type="entry name" value="DNA_helicase_UvrD-like_C"/>
</dbReference>
<dbReference type="GO" id="GO:0016787">
    <property type="term" value="F:hydrolase activity"/>
    <property type="evidence" value="ECO:0007669"/>
    <property type="project" value="UniProtKB-KW"/>
</dbReference>
<dbReference type="Gene3D" id="1.10.486.10">
    <property type="entry name" value="PCRA, domain 4"/>
    <property type="match status" value="1"/>
</dbReference>
<feature type="compositionally biased region" description="Polar residues" evidence="5">
    <location>
        <begin position="457"/>
        <end position="466"/>
    </location>
</feature>
<dbReference type="InterPro" id="IPR000212">
    <property type="entry name" value="DNA_helicase_UvrD/REP"/>
</dbReference>
<dbReference type="Pfam" id="PF13361">
    <property type="entry name" value="UvrD_C"/>
    <property type="match status" value="1"/>
</dbReference>
<evidence type="ECO:0000313" key="8">
    <source>
        <dbReference type="Proteomes" id="UP000309340"/>
    </source>
</evidence>
<feature type="non-terminal residue" evidence="7">
    <location>
        <position position="1"/>
    </location>
</feature>
<keyword evidence="2" id="KW-0378">Hydrolase</keyword>
<dbReference type="Proteomes" id="UP000309340">
    <property type="component" value="Unassembled WGS sequence"/>
</dbReference>
<dbReference type="GO" id="GO:0003677">
    <property type="term" value="F:DNA binding"/>
    <property type="evidence" value="ECO:0007669"/>
    <property type="project" value="InterPro"/>
</dbReference>
<evidence type="ECO:0000256" key="2">
    <source>
        <dbReference type="ARBA" id="ARBA00022801"/>
    </source>
</evidence>
<feature type="domain" description="UvrD-like helicase C-terminal" evidence="6">
    <location>
        <begin position="7"/>
        <end position="322"/>
    </location>
</feature>
<dbReference type="SUPFAM" id="SSF52540">
    <property type="entry name" value="P-loop containing nucleoside triphosphate hydrolases"/>
    <property type="match status" value="1"/>
</dbReference>
<protein>
    <recommendedName>
        <fullName evidence="6">UvrD-like helicase C-terminal domain-containing protein</fullName>
    </recommendedName>
</protein>
<dbReference type="GO" id="GO:0043138">
    <property type="term" value="F:3'-5' DNA helicase activity"/>
    <property type="evidence" value="ECO:0007669"/>
    <property type="project" value="TreeGrafter"/>
</dbReference>
<dbReference type="PROSITE" id="PS51217">
    <property type="entry name" value="UVRD_HELICASE_CTER"/>
    <property type="match status" value="1"/>
</dbReference>
<organism evidence="7 8">
    <name type="scientific">Friedmanniomyces simplex</name>
    <dbReference type="NCBI Taxonomy" id="329884"/>
    <lineage>
        <taxon>Eukaryota</taxon>
        <taxon>Fungi</taxon>
        <taxon>Dikarya</taxon>
        <taxon>Ascomycota</taxon>
        <taxon>Pezizomycotina</taxon>
        <taxon>Dothideomycetes</taxon>
        <taxon>Dothideomycetidae</taxon>
        <taxon>Mycosphaerellales</taxon>
        <taxon>Teratosphaeriaceae</taxon>
        <taxon>Friedmanniomyces</taxon>
    </lineage>
</organism>
<keyword evidence="4" id="KW-0067">ATP-binding</keyword>
<dbReference type="AlphaFoldDB" id="A0A4U0XFQ7"/>
<dbReference type="GO" id="GO:0005634">
    <property type="term" value="C:nucleus"/>
    <property type="evidence" value="ECO:0007669"/>
    <property type="project" value="TreeGrafter"/>
</dbReference>
<accession>A0A4U0XFQ7</accession>
<keyword evidence="1" id="KW-0547">Nucleotide-binding</keyword>
<dbReference type="PANTHER" id="PTHR11070:SF2">
    <property type="entry name" value="ATP-DEPENDENT DNA HELICASE SRS2"/>
    <property type="match status" value="1"/>
</dbReference>
<name>A0A4U0XFQ7_9PEZI</name>
<evidence type="ECO:0000256" key="5">
    <source>
        <dbReference type="SAM" id="MobiDB-lite"/>
    </source>
</evidence>
<evidence type="ECO:0000256" key="1">
    <source>
        <dbReference type="ARBA" id="ARBA00022741"/>
    </source>
</evidence>
<dbReference type="GO" id="GO:0000725">
    <property type="term" value="P:recombinational repair"/>
    <property type="evidence" value="ECO:0007669"/>
    <property type="project" value="TreeGrafter"/>
</dbReference>
<dbReference type="STRING" id="329884.A0A4U0XFQ7"/>
<feature type="compositionally biased region" description="Polar residues" evidence="5">
    <location>
        <begin position="588"/>
        <end position="601"/>
    </location>
</feature>
<evidence type="ECO:0000256" key="3">
    <source>
        <dbReference type="ARBA" id="ARBA00022806"/>
    </source>
</evidence>